<accession>A0AAD7IAW9</accession>
<proteinExistence type="predicted"/>
<feature type="coiled-coil region" evidence="1">
    <location>
        <begin position="190"/>
        <end position="250"/>
    </location>
</feature>
<feature type="compositionally biased region" description="Basic and acidic residues" evidence="2">
    <location>
        <begin position="23"/>
        <end position="36"/>
    </location>
</feature>
<evidence type="ECO:0000313" key="4">
    <source>
        <dbReference type="Proteomes" id="UP001215280"/>
    </source>
</evidence>
<evidence type="ECO:0000256" key="1">
    <source>
        <dbReference type="SAM" id="Coils"/>
    </source>
</evidence>
<feature type="region of interest" description="Disordered" evidence="2">
    <location>
        <begin position="306"/>
        <end position="333"/>
    </location>
</feature>
<protein>
    <submittedName>
        <fullName evidence="3">Uncharacterized protein</fullName>
    </submittedName>
</protein>
<name>A0AAD7IAW9_9AGAR</name>
<evidence type="ECO:0000313" key="3">
    <source>
        <dbReference type="EMBL" id="KAJ7737810.1"/>
    </source>
</evidence>
<dbReference type="Proteomes" id="UP001215280">
    <property type="component" value="Unassembled WGS sequence"/>
</dbReference>
<reference evidence="3" key="1">
    <citation type="submission" date="2023-03" db="EMBL/GenBank/DDBJ databases">
        <title>Massive genome expansion in bonnet fungi (Mycena s.s.) driven by repeated elements and novel gene families across ecological guilds.</title>
        <authorList>
            <consortium name="Lawrence Berkeley National Laboratory"/>
            <person name="Harder C.B."/>
            <person name="Miyauchi S."/>
            <person name="Viragh M."/>
            <person name="Kuo A."/>
            <person name="Thoen E."/>
            <person name="Andreopoulos B."/>
            <person name="Lu D."/>
            <person name="Skrede I."/>
            <person name="Drula E."/>
            <person name="Henrissat B."/>
            <person name="Morin E."/>
            <person name="Kohler A."/>
            <person name="Barry K."/>
            <person name="LaButti K."/>
            <person name="Morin E."/>
            <person name="Salamov A."/>
            <person name="Lipzen A."/>
            <person name="Mereny Z."/>
            <person name="Hegedus B."/>
            <person name="Baldrian P."/>
            <person name="Stursova M."/>
            <person name="Weitz H."/>
            <person name="Taylor A."/>
            <person name="Grigoriev I.V."/>
            <person name="Nagy L.G."/>
            <person name="Martin F."/>
            <person name="Kauserud H."/>
        </authorList>
    </citation>
    <scope>NUCLEOTIDE SEQUENCE</scope>
    <source>
        <strain evidence="3">CBHHK188m</strain>
    </source>
</reference>
<keyword evidence="4" id="KW-1185">Reference proteome</keyword>
<comment type="caution">
    <text evidence="3">The sequence shown here is derived from an EMBL/GenBank/DDBJ whole genome shotgun (WGS) entry which is preliminary data.</text>
</comment>
<organism evidence="3 4">
    <name type="scientific">Mycena maculata</name>
    <dbReference type="NCBI Taxonomy" id="230809"/>
    <lineage>
        <taxon>Eukaryota</taxon>
        <taxon>Fungi</taxon>
        <taxon>Dikarya</taxon>
        <taxon>Basidiomycota</taxon>
        <taxon>Agaricomycotina</taxon>
        <taxon>Agaricomycetes</taxon>
        <taxon>Agaricomycetidae</taxon>
        <taxon>Agaricales</taxon>
        <taxon>Marasmiineae</taxon>
        <taxon>Mycenaceae</taxon>
        <taxon>Mycena</taxon>
    </lineage>
</organism>
<keyword evidence="1" id="KW-0175">Coiled coil</keyword>
<dbReference type="EMBL" id="JARJLG010000141">
    <property type="protein sequence ID" value="KAJ7737810.1"/>
    <property type="molecule type" value="Genomic_DNA"/>
</dbReference>
<feature type="region of interest" description="Disordered" evidence="2">
    <location>
        <begin position="23"/>
        <end position="45"/>
    </location>
</feature>
<evidence type="ECO:0000256" key="2">
    <source>
        <dbReference type="SAM" id="MobiDB-lite"/>
    </source>
</evidence>
<sequence>MRGRMEAQIIALQTQADDLRARAVEAEQQSHAREEQESALDESAKTNGFELRALCEKKDSELARLNQELKVKRSELRALREEKNAAEGGLKEELHVAIKAAEGENLRLKQLLTSQRIEIDQLTHTAANDKTVLTKQTAAAEEERAGLVQESEKWSLELDSVKKQYIFLEAQYNFQRLDFVRLKEASKSDKTKAIKIIERLEKTIRNLRSSVLSAGDQVKEELQKAFDVERSELKSELHATMVDNDRLRRNFDVLTDEFNGLTEHFNGLTGRFDKVTRERDDLFDRLRSLEAPPRTIFERIEGSSQSYTHELESGRSGLGKDEDETESRVEQQPVPKVVSAKEERTLYVQFMKSFRYTFDRPGKSFKFETLEPIRTLIKGNNFLDKRDIPTKRRFVYCPERIIWCNPSHRVHALAFTPTHRYNQKTDKWTNGSFLKTCSGRDEMVELFVNQGPFMYYAGTYVVHSLRDLHPPGSKNPTGVCQLAMYRATGLHQNQAEKLTECFPDGKIETECFGLQFAGFDHRLYEELRERFIAEGGSNKRKAGLEDLRDAEGTKSQRVS</sequence>
<dbReference type="AlphaFoldDB" id="A0AAD7IAW9"/>
<gene>
    <name evidence="3" type="ORF">DFH07DRAFT_93289</name>
</gene>